<dbReference type="PANTHER" id="PTHR11102">
    <property type="entry name" value="SEL-1-LIKE PROTEIN"/>
    <property type="match status" value="1"/>
</dbReference>
<sequence length="298" mass="35329">MDNLIKNKLDSFDYKFIKNLVISSNSDESLQEKVVDLYLYLGLSELINKYIDIYNWKNIVEKSKADQRYVYVLLCCYKNYAIELEILEQIVPEIISQAKAGNALAQSNLGYLYNYGIVVECNNYTSIYYYQKAAEQNLRYGLFNYAVNGLHHDKELLKYIKIAHKNFDPIASYKLSQYYNDHGKKEKSLKYLTESAKNHYEFAQLFLGNYYKNINIKEAIHWYTLGAKQENLDCIQKLIKIYSETQPNTQKHTYWTLKHDKIKNNTFKIRKIDKNLFKNNIKINYEPVKIIKNMEIIL</sequence>
<dbReference type="OrthoDB" id="36803at10239"/>
<dbReference type="PANTHER" id="PTHR11102:SF160">
    <property type="entry name" value="ERAD-ASSOCIATED E3 UBIQUITIN-PROTEIN LIGASE COMPONENT HRD3"/>
    <property type="match status" value="1"/>
</dbReference>
<dbReference type="InterPro" id="IPR011990">
    <property type="entry name" value="TPR-like_helical_dom_sf"/>
</dbReference>
<dbReference type="EMBL" id="JX962719">
    <property type="protein sequence ID" value="AGC02411.1"/>
    <property type="molecule type" value="Genomic_DNA"/>
</dbReference>
<gene>
    <name evidence="1" type="ORF">Moumou_00896</name>
</gene>
<dbReference type="KEGG" id="vg:14446150"/>
<evidence type="ECO:0000313" key="2">
    <source>
        <dbReference type="Proteomes" id="UP000201640"/>
    </source>
</evidence>
<dbReference type="InterPro" id="IPR050767">
    <property type="entry name" value="Sel1_AlgK"/>
</dbReference>
<dbReference type="GeneID" id="14446150"/>
<dbReference type="InterPro" id="IPR006597">
    <property type="entry name" value="Sel1-like"/>
</dbReference>
<evidence type="ECO:0000313" key="1">
    <source>
        <dbReference type="EMBL" id="AGC02411.1"/>
    </source>
</evidence>
<proteinExistence type="predicted"/>
<organism evidence="1 2">
    <name type="scientific">Acanthamoeba polyphaga moumouvirus</name>
    <dbReference type="NCBI Taxonomy" id="1269028"/>
    <lineage>
        <taxon>Viruses</taxon>
        <taxon>Varidnaviria</taxon>
        <taxon>Bamfordvirae</taxon>
        <taxon>Nucleocytoviricota</taxon>
        <taxon>Megaviricetes</taxon>
        <taxon>Imitervirales</taxon>
        <taxon>Mimiviridae</taxon>
        <taxon>Megamimivirinae</taxon>
        <taxon>Moumouvirus</taxon>
    </lineage>
</organism>
<protein>
    <recommendedName>
        <fullName evidence="3">TPR repeat protein</fullName>
    </recommendedName>
</protein>
<keyword evidence="2" id="KW-1185">Reference proteome</keyword>
<dbReference type="Gene3D" id="1.25.40.10">
    <property type="entry name" value="Tetratricopeptide repeat domain"/>
    <property type="match status" value="2"/>
</dbReference>
<accession>L7RDP7</accession>
<name>L7RDP7_9VIRU</name>
<dbReference type="Pfam" id="PF08238">
    <property type="entry name" value="Sel1"/>
    <property type="match status" value="3"/>
</dbReference>
<dbReference type="Proteomes" id="UP000201640">
    <property type="component" value="Segment"/>
</dbReference>
<reference evidence="1 2" key="1">
    <citation type="journal article" date="2012" name="Genome Biol. Evol.">
        <title>Related Giant Viruses in Distant Locations and Different Habitats: Acanthamoeba polyphaga moumouvirus Represents a Third Lineage of the Mimiviridae That Is Close to the Megavirus Lineage.</title>
        <authorList>
            <person name="Yoosuf N."/>
            <person name="Yutin N."/>
            <person name="Colson P."/>
            <person name="Shabalina S.A."/>
            <person name="Pagnier I."/>
            <person name="Robert C."/>
            <person name="Azza S."/>
            <person name="Klose T."/>
            <person name="Wong J."/>
            <person name="Rossmann M.G."/>
            <person name="La Scola B."/>
            <person name="Raoult D."/>
            <person name="Koonin E.V."/>
        </authorList>
    </citation>
    <scope>NUCLEOTIDE SEQUENCE [LARGE SCALE GENOMIC DNA]</scope>
    <source>
        <strain evidence="1 2">M10A</strain>
    </source>
</reference>
<evidence type="ECO:0008006" key="3">
    <source>
        <dbReference type="Google" id="ProtNLM"/>
    </source>
</evidence>
<dbReference type="SMART" id="SM00671">
    <property type="entry name" value="SEL1"/>
    <property type="match status" value="3"/>
</dbReference>
<dbReference type="RefSeq" id="YP_007354847.1">
    <property type="nucleotide sequence ID" value="NC_020104.1"/>
</dbReference>
<dbReference type="SUPFAM" id="SSF81901">
    <property type="entry name" value="HCP-like"/>
    <property type="match status" value="1"/>
</dbReference>